<dbReference type="OrthoDB" id="1435377at2"/>
<dbReference type="RefSeq" id="WP_121935377.1">
    <property type="nucleotide sequence ID" value="NZ_RDOJ01000018.1"/>
</dbReference>
<reference evidence="2 3" key="1">
    <citation type="submission" date="2018-10" db="EMBL/GenBank/DDBJ databases">
        <authorList>
            <person name="Chen X."/>
        </authorList>
    </citation>
    <scope>NUCLEOTIDE SEQUENCE [LARGE SCALE GENOMIC DNA]</scope>
    <source>
        <strain evidence="2 3">YIM 102668</strain>
    </source>
</reference>
<comment type="caution">
    <text evidence="2">The sequence shown here is derived from an EMBL/GenBank/DDBJ whole genome shotgun (WGS) entry which is preliminary data.</text>
</comment>
<feature type="region of interest" description="Disordered" evidence="1">
    <location>
        <begin position="187"/>
        <end position="209"/>
    </location>
</feature>
<feature type="compositionally biased region" description="Basic and acidic residues" evidence="1">
    <location>
        <begin position="197"/>
        <end position="209"/>
    </location>
</feature>
<accession>A0A3L9M3D9</accession>
<evidence type="ECO:0000313" key="3">
    <source>
        <dbReference type="Proteomes" id="UP000275348"/>
    </source>
</evidence>
<evidence type="ECO:0000313" key="2">
    <source>
        <dbReference type="EMBL" id="RLZ07352.1"/>
    </source>
</evidence>
<protein>
    <submittedName>
        <fullName evidence="2">Uncharacterized protein</fullName>
    </submittedName>
</protein>
<gene>
    <name evidence="2" type="ORF">EAH69_11610</name>
</gene>
<name>A0A3L9M3D9_9FLAO</name>
<organism evidence="2 3">
    <name type="scientific">Faecalibacter macacae</name>
    <dbReference type="NCBI Taxonomy" id="1859289"/>
    <lineage>
        <taxon>Bacteria</taxon>
        <taxon>Pseudomonadati</taxon>
        <taxon>Bacteroidota</taxon>
        <taxon>Flavobacteriia</taxon>
        <taxon>Flavobacteriales</taxon>
        <taxon>Weeksellaceae</taxon>
        <taxon>Faecalibacter</taxon>
    </lineage>
</organism>
<proteinExistence type="predicted"/>
<evidence type="ECO:0000256" key="1">
    <source>
        <dbReference type="SAM" id="MobiDB-lite"/>
    </source>
</evidence>
<dbReference type="EMBL" id="RDOJ01000018">
    <property type="protein sequence ID" value="RLZ07352.1"/>
    <property type="molecule type" value="Genomic_DNA"/>
</dbReference>
<keyword evidence="3" id="KW-1185">Reference proteome</keyword>
<sequence>MKTLIKSTALAIAGIVSFSFTSLDDKDPKVVIIDIVDNIETTNNQNLTDSFKKSIDSINQTEEVKVLDWKQITSGLDENKKQVLLDSIKPDVVLTLNFKNSEKGNNAVTAVVFKGNKHFEHSLTSAKELTSSFNEAVIKNEGVFQADSEYVQDNATPALFVSIETKNDSSSNKEIVSTLSDFIKKVDSDQANSNQENKSEIIQKDIKVE</sequence>
<dbReference type="Proteomes" id="UP000275348">
    <property type="component" value="Unassembled WGS sequence"/>
</dbReference>
<dbReference type="AlphaFoldDB" id="A0A3L9M3D9"/>